<dbReference type="RefSeq" id="WP_260904953.1">
    <property type="nucleotide sequence ID" value="NZ_JAOCZP010000005.1"/>
</dbReference>
<keyword evidence="2" id="KW-1185">Reference proteome</keyword>
<proteinExistence type="predicted"/>
<dbReference type="Pfam" id="PF12974">
    <property type="entry name" value="Phosphonate-bd"/>
    <property type="match status" value="1"/>
</dbReference>
<dbReference type="Proteomes" id="UP001320831">
    <property type="component" value="Unassembled WGS sequence"/>
</dbReference>
<gene>
    <name evidence="1" type="ORF">N5A92_17210</name>
</gene>
<sequence length="327" mass="35923">MTTDTDLSLKTCLRNYPHTQALKTGAMDVPGVRLDFVDVKPHIAAFRRMVRDLEFDVAELAPTTYIIARAYGVPIIALPVFFSRRFHHAGLVVRPDSGITEPTDLEGKTVGVRAYSVTTGVWTRGILQEEYGVDIDKVTWMVDDEEHVEALRLPENVVHVPEGKSLAGMIAAGEIDAGFLGNAGIGRQGAPKENWNKNVPVKSPELRELIPDAEAAERSYYERMGIYPMHSTLVLKEEVLTARPALARDIFDAFAAAKDAYLAELRAGTAAGTDAEKHRALAEIVGEDPLPYGLEANRASIEALIRYAHGQQLIPHMVPAEDVFVDL</sequence>
<name>A0ABT2LUA9_9HYPH</name>
<organism evidence="1 2">
    <name type="scientific">Chelativorans salis</name>
    <dbReference type="NCBI Taxonomy" id="2978478"/>
    <lineage>
        <taxon>Bacteria</taxon>
        <taxon>Pseudomonadati</taxon>
        <taxon>Pseudomonadota</taxon>
        <taxon>Alphaproteobacteria</taxon>
        <taxon>Hyphomicrobiales</taxon>
        <taxon>Phyllobacteriaceae</taxon>
        <taxon>Chelativorans</taxon>
    </lineage>
</organism>
<reference evidence="1 2" key="1">
    <citation type="submission" date="2022-09" db="EMBL/GenBank/DDBJ databases">
        <title>Chelativorans salina sp. nov., a novel slightly halophilic bacterium isolated from a saline lake sediment enrichment.</title>
        <authorList>
            <person name="Gao L."/>
            <person name="Fang B.-Z."/>
            <person name="Li W.-J."/>
        </authorList>
    </citation>
    <scope>NUCLEOTIDE SEQUENCE [LARGE SCALE GENOMIC DNA]</scope>
    <source>
        <strain evidence="1 2">EGI FJ00035</strain>
    </source>
</reference>
<protein>
    <submittedName>
        <fullName evidence="1">PhnD/SsuA/transferrin family substrate-binding protein</fullName>
    </submittedName>
</protein>
<dbReference type="PANTHER" id="PTHR30024">
    <property type="entry name" value="ALIPHATIC SULFONATES-BINDING PROTEIN-RELATED"/>
    <property type="match status" value="1"/>
</dbReference>
<dbReference type="EMBL" id="JAOCZP010000005">
    <property type="protein sequence ID" value="MCT7376774.1"/>
    <property type="molecule type" value="Genomic_DNA"/>
</dbReference>
<evidence type="ECO:0000313" key="1">
    <source>
        <dbReference type="EMBL" id="MCT7376774.1"/>
    </source>
</evidence>
<accession>A0ABT2LUA9</accession>
<dbReference type="Gene3D" id="3.40.190.10">
    <property type="entry name" value="Periplasmic binding protein-like II"/>
    <property type="match status" value="1"/>
</dbReference>
<comment type="caution">
    <text evidence="1">The sequence shown here is derived from an EMBL/GenBank/DDBJ whole genome shotgun (WGS) entry which is preliminary data.</text>
</comment>
<evidence type="ECO:0000313" key="2">
    <source>
        <dbReference type="Proteomes" id="UP001320831"/>
    </source>
</evidence>
<dbReference type="SUPFAM" id="SSF53850">
    <property type="entry name" value="Periplasmic binding protein-like II"/>
    <property type="match status" value="1"/>
</dbReference>